<dbReference type="PANTHER" id="PTHR22642:SF2">
    <property type="entry name" value="PROTEIN LONG AFTER FAR-RED 3"/>
    <property type="match status" value="1"/>
</dbReference>
<dbReference type="InterPro" id="IPR011059">
    <property type="entry name" value="Metal-dep_hydrolase_composite"/>
</dbReference>
<sequence>MAADLVITGAAVFDHPGVTAVSVTDGRISALGAAAEALIGSSTRVLTTPGGLVLPGFVDAHVHAPFAGRNLNCLWLNDTEGKSAYLQQIADYAAAHPELPWIVGGGWAMEYFPGGTPDRRDLDAVVGDRPVFLMNRDVHGAWVNTRALEIAGIDEHTPDPVDGRYERDTHGYPTGTLHEGAAYAFDAVHVPRPDLAEWRAAIVTAQRHLHSLGITGWQDAWVTPDTLAAYRDLGDDGGLTARVVGALWWDRHAGLEQLELFAAQREHCAAPNFSPTTVKIMADGVMENYTGALLEPYCSCVDHRGAGKGSSTGSGLSYVDPDTLQRAVTALDAAGFQVHMHAIGDRAARDCLNAVERARTTNGPNDLRHHIAHLQLVHPDDLPRFAALDVVANLQAYWAQHEPQMDALTIPFLGERRAALQFPFADLVAHGTRIAMGSDWAVTTADPLAQIEVAITRRDPDHRDGEPFLPWQALDLDTALRAFTAGSAYVNHDPSGGRIAVGARADLAVLDLDITRSAHLPTDAVVVTTIAGGAVVHHRGDH</sequence>
<evidence type="ECO:0000259" key="1">
    <source>
        <dbReference type="Pfam" id="PF07969"/>
    </source>
</evidence>
<dbReference type="InterPro" id="IPR013108">
    <property type="entry name" value="Amidohydro_3"/>
</dbReference>
<dbReference type="InterPro" id="IPR032466">
    <property type="entry name" value="Metal_Hydrolase"/>
</dbReference>
<dbReference type="Gene3D" id="2.30.40.10">
    <property type="entry name" value="Urease, subunit C, domain 1"/>
    <property type="match status" value="1"/>
</dbReference>
<reference evidence="2 3" key="1">
    <citation type="journal article" date="2012" name="Appl. Environ. Microbiol.">
        <title>Involvement of two latex-clearing proteins during rubber degradation and insights into the subsequent degradation pathway revealed by the genome sequence of Gordonia polyisoprenivorans strain VH2.</title>
        <authorList>
            <person name="Hiessl S."/>
            <person name="Schuldes J."/>
            <person name="Thurmer A."/>
            <person name="Halbsguth T."/>
            <person name="Broker D."/>
            <person name="Angelov A."/>
            <person name="Liebl W."/>
            <person name="Daniel R."/>
            <person name="Steinbuchel A."/>
        </authorList>
    </citation>
    <scope>NUCLEOTIDE SEQUENCE [LARGE SCALE GENOMIC DNA]</scope>
    <source>
        <strain evidence="3">DSM 44266 / VH2</strain>
    </source>
</reference>
<keyword evidence="3" id="KW-1185">Reference proteome</keyword>
<dbReference type="Gene3D" id="3.10.310.70">
    <property type="match status" value="1"/>
</dbReference>
<dbReference type="SUPFAM" id="SSF51556">
    <property type="entry name" value="Metallo-dependent hydrolases"/>
    <property type="match status" value="1"/>
</dbReference>
<dbReference type="RefSeq" id="WP_014358474.1">
    <property type="nucleotide sequence ID" value="NC_016906.1"/>
</dbReference>
<dbReference type="HOGENOM" id="CLU_009942_6_1_11"/>
<dbReference type="EMBL" id="CP003119">
    <property type="protein sequence ID" value="AFA71467.1"/>
    <property type="molecule type" value="Genomic_DNA"/>
</dbReference>
<accession>H6MTA1</accession>
<proteinExistence type="predicted"/>
<dbReference type="eggNOG" id="COG1574">
    <property type="taxonomic scope" value="Bacteria"/>
</dbReference>
<keyword evidence="2" id="KW-0378">Hydrolase</keyword>
<dbReference type="KEGG" id="gpo:GPOL_c03960"/>
<evidence type="ECO:0000313" key="2">
    <source>
        <dbReference type="EMBL" id="AFA71467.1"/>
    </source>
</evidence>
<gene>
    <name evidence="2" type="ordered locus">GPOL_c03960</name>
</gene>
<name>H6MTA1_GORPV</name>
<dbReference type="AlphaFoldDB" id="H6MTA1"/>
<dbReference type="SUPFAM" id="SSF51338">
    <property type="entry name" value="Composite domain of metallo-dependent hydrolases"/>
    <property type="match status" value="1"/>
</dbReference>
<dbReference type="GO" id="GO:0016810">
    <property type="term" value="F:hydrolase activity, acting on carbon-nitrogen (but not peptide) bonds"/>
    <property type="evidence" value="ECO:0007669"/>
    <property type="project" value="InterPro"/>
</dbReference>
<dbReference type="PANTHER" id="PTHR22642">
    <property type="entry name" value="IMIDAZOLONEPROPIONASE"/>
    <property type="match status" value="1"/>
</dbReference>
<evidence type="ECO:0000313" key="3">
    <source>
        <dbReference type="Proteomes" id="UP000009154"/>
    </source>
</evidence>
<dbReference type="Proteomes" id="UP000009154">
    <property type="component" value="Chromosome"/>
</dbReference>
<feature type="domain" description="Amidohydrolase 3" evidence="1">
    <location>
        <begin position="50"/>
        <end position="537"/>
    </location>
</feature>
<dbReference type="GeneID" id="90157490"/>
<dbReference type="CDD" id="cd01300">
    <property type="entry name" value="YtcJ_like"/>
    <property type="match status" value="1"/>
</dbReference>
<dbReference type="InterPro" id="IPR033932">
    <property type="entry name" value="YtcJ-like"/>
</dbReference>
<organism evidence="2 3">
    <name type="scientific">Gordonia polyisoprenivorans (strain DSM 44266 / VH2)</name>
    <dbReference type="NCBI Taxonomy" id="1112204"/>
    <lineage>
        <taxon>Bacteria</taxon>
        <taxon>Bacillati</taxon>
        <taxon>Actinomycetota</taxon>
        <taxon>Actinomycetes</taxon>
        <taxon>Mycobacteriales</taxon>
        <taxon>Gordoniaceae</taxon>
        <taxon>Gordonia</taxon>
    </lineage>
</organism>
<dbReference type="Pfam" id="PF07969">
    <property type="entry name" value="Amidohydro_3"/>
    <property type="match status" value="1"/>
</dbReference>
<dbReference type="Gene3D" id="3.20.20.140">
    <property type="entry name" value="Metal-dependent hydrolases"/>
    <property type="match status" value="1"/>
</dbReference>
<dbReference type="STRING" id="1112204.GPOL_c03960"/>
<protein>
    <submittedName>
        <fullName evidence="2">Amidohydrolase family protein</fullName>
    </submittedName>
</protein>